<protein>
    <submittedName>
        <fullName evidence="1">Uncharacterized protein</fullName>
    </submittedName>
</protein>
<dbReference type="InterPro" id="IPR021484">
    <property type="entry name" value="DUF3137"/>
</dbReference>
<dbReference type="EMBL" id="VSSQ01022748">
    <property type="protein sequence ID" value="MPM69257.1"/>
    <property type="molecule type" value="Genomic_DNA"/>
</dbReference>
<evidence type="ECO:0000313" key="1">
    <source>
        <dbReference type="EMBL" id="MPM69257.1"/>
    </source>
</evidence>
<accession>A0A645BVM3</accession>
<proteinExistence type="predicted"/>
<comment type="caution">
    <text evidence="1">The sequence shown here is derived from an EMBL/GenBank/DDBJ whole genome shotgun (WGS) entry which is preliminary data.</text>
</comment>
<sequence>MFGSLLGRFLQNCNLLEDQAVRLEDPVFEQYFSVYSTDQVEARYLLSPSMMARLTALRQRLDTNLRVLFDSNRIVIAIDLASSWLEPPAFGALADPALVEHIETELDSVLGIVTELDLNTRIWSKA</sequence>
<organism evidence="1">
    <name type="scientific">bioreactor metagenome</name>
    <dbReference type="NCBI Taxonomy" id="1076179"/>
    <lineage>
        <taxon>unclassified sequences</taxon>
        <taxon>metagenomes</taxon>
        <taxon>ecological metagenomes</taxon>
    </lineage>
</organism>
<reference evidence="1" key="1">
    <citation type="submission" date="2019-08" db="EMBL/GenBank/DDBJ databases">
        <authorList>
            <person name="Kucharzyk K."/>
            <person name="Murdoch R.W."/>
            <person name="Higgins S."/>
            <person name="Loffler F."/>
        </authorList>
    </citation>
    <scope>NUCLEOTIDE SEQUENCE</scope>
</reference>
<name>A0A645BVM3_9ZZZZ</name>
<dbReference type="AlphaFoldDB" id="A0A645BVM3"/>
<gene>
    <name evidence="1" type="ORF">SDC9_116201</name>
</gene>
<dbReference type="Pfam" id="PF11335">
    <property type="entry name" value="DUF3137"/>
    <property type="match status" value="1"/>
</dbReference>